<dbReference type="EMBL" id="CM045870">
    <property type="protein sequence ID" value="KAI7953599.1"/>
    <property type="molecule type" value="Genomic_DNA"/>
</dbReference>
<sequence length="202" mass="21829">MSIMNSFQRGFTTLVLIVLIVISLQSNHAAAGEVGCDLHFWADEGPNPRICEYKYVLTTRLLCGRSNYPSCLQSFQLVFPSATPTKTTSASPTPALCMLSEEGNHGKSCSLAPATGAATPQGKPRMSNNIFADSPALVSLFHTWPCGRSQNSCSPVAFFTGVQDKDGNWWECNYMKDGDHNNGAVCESLSAPPPDPESEFTN</sequence>
<organism evidence="1 2">
    <name type="scientific">Puccinia striiformis f. sp. tritici</name>
    <dbReference type="NCBI Taxonomy" id="168172"/>
    <lineage>
        <taxon>Eukaryota</taxon>
        <taxon>Fungi</taxon>
        <taxon>Dikarya</taxon>
        <taxon>Basidiomycota</taxon>
        <taxon>Pucciniomycotina</taxon>
        <taxon>Pucciniomycetes</taxon>
        <taxon>Pucciniales</taxon>
        <taxon>Pucciniaceae</taxon>
        <taxon>Puccinia</taxon>
    </lineage>
</organism>
<reference evidence="2" key="2">
    <citation type="journal article" date="2018" name="Mol. Plant Microbe Interact.">
        <title>Genome sequence resources for the wheat stripe rust pathogen (Puccinia striiformis f. sp. tritici) and the barley stripe rust pathogen (Puccinia striiformis f. sp. hordei).</title>
        <authorList>
            <person name="Xia C."/>
            <person name="Wang M."/>
            <person name="Yin C."/>
            <person name="Cornejo O.E."/>
            <person name="Hulbert S.H."/>
            <person name="Chen X."/>
        </authorList>
    </citation>
    <scope>NUCLEOTIDE SEQUENCE [LARGE SCALE GENOMIC DNA]</scope>
    <source>
        <strain evidence="2">93-210</strain>
    </source>
</reference>
<dbReference type="Proteomes" id="UP001060170">
    <property type="component" value="Chromosome 6"/>
</dbReference>
<keyword evidence="2" id="KW-1185">Reference proteome</keyword>
<reference evidence="1 2" key="3">
    <citation type="journal article" date="2022" name="Microbiol. Spectr.">
        <title>Folding features and dynamics of 3D genome architecture in plant fungal pathogens.</title>
        <authorList>
            <person name="Xia C."/>
        </authorList>
    </citation>
    <scope>NUCLEOTIDE SEQUENCE [LARGE SCALE GENOMIC DNA]</scope>
    <source>
        <strain evidence="1 2">93-210</strain>
    </source>
</reference>
<name>A0ACC0EHD2_9BASI</name>
<protein>
    <submittedName>
        <fullName evidence="1">Uncharacterized protein</fullName>
    </submittedName>
</protein>
<accession>A0ACC0EHD2</accession>
<evidence type="ECO:0000313" key="2">
    <source>
        <dbReference type="Proteomes" id="UP001060170"/>
    </source>
</evidence>
<reference evidence="2" key="1">
    <citation type="journal article" date="2018" name="BMC Genomics">
        <title>Genomic insights into host adaptation between the wheat stripe rust pathogen (Puccinia striiformis f. sp. tritici) and the barley stripe rust pathogen (Puccinia striiformis f. sp. hordei).</title>
        <authorList>
            <person name="Xia C."/>
            <person name="Wang M."/>
            <person name="Yin C."/>
            <person name="Cornejo O.E."/>
            <person name="Hulbert S.H."/>
            <person name="Chen X."/>
        </authorList>
    </citation>
    <scope>NUCLEOTIDE SEQUENCE [LARGE SCALE GENOMIC DNA]</scope>
    <source>
        <strain evidence="2">93-210</strain>
    </source>
</reference>
<evidence type="ECO:0000313" key="1">
    <source>
        <dbReference type="EMBL" id="KAI7953599.1"/>
    </source>
</evidence>
<comment type="caution">
    <text evidence="1">The sequence shown here is derived from an EMBL/GenBank/DDBJ whole genome shotgun (WGS) entry which is preliminary data.</text>
</comment>
<gene>
    <name evidence="1" type="ORF">MJO28_006146</name>
</gene>
<proteinExistence type="predicted"/>